<evidence type="ECO:0000313" key="1">
    <source>
        <dbReference type="EMBL" id="MDI5830200.1"/>
    </source>
</evidence>
<accession>A0ABT6U8V8</accession>
<dbReference type="Proteomes" id="UP001159075">
    <property type="component" value="Unassembled WGS sequence"/>
</dbReference>
<proteinExistence type="predicted"/>
<dbReference type="InterPro" id="IPR019708">
    <property type="entry name" value="Phage_HP1_Orf24"/>
</dbReference>
<sequence>MSRISGMNYNVTVGDTMIQVDTCTLTITDNSGVSQTSGVPDGFVDGDVAASGELMVNASQFALISAEAKKAGSWRAMPTFDNMFYAKTAKDEMKVEAFGCRFKLSDLLDIDKKGGQAQLIKLPFDVTSPDFIHINGVPYLRPEEIENIKQ</sequence>
<reference evidence="1 2" key="1">
    <citation type="submission" date="2022-09" db="EMBL/GenBank/DDBJ databases">
        <title>The outer-membrane cytochrome OmcA is essential for infection of Shewanella oneidensis by a zebrafish-associated bacteriophage.</title>
        <authorList>
            <person name="Grenfell A.W."/>
            <person name="Intile P."/>
            <person name="Mcfarlane J."/>
            <person name="Leung D."/>
            <person name="Abdalla K."/>
            <person name="Wold M."/>
            <person name="Kees E."/>
            <person name="Gralnick J."/>
        </authorList>
    </citation>
    <scope>NUCLEOTIDE SEQUENCE [LARGE SCALE GENOMIC DNA]</scope>
    <source>
        <strain evidence="1 2">NF-5</strain>
    </source>
</reference>
<organism evidence="1 2">
    <name type="scientific">Shewanella xiamenensis</name>
    <dbReference type="NCBI Taxonomy" id="332186"/>
    <lineage>
        <taxon>Bacteria</taxon>
        <taxon>Pseudomonadati</taxon>
        <taxon>Pseudomonadota</taxon>
        <taxon>Gammaproteobacteria</taxon>
        <taxon>Alteromonadales</taxon>
        <taxon>Shewanellaceae</taxon>
        <taxon>Shewanella</taxon>
    </lineage>
</organism>
<dbReference type="EMBL" id="JAOTLW010000001">
    <property type="protein sequence ID" value="MDI5830200.1"/>
    <property type="molecule type" value="Genomic_DNA"/>
</dbReference>
<comment type="caution">
    <text evidence="1">The sequence shown here is derived from an EMBL/GenBank/DDBJ whole genome shotgun (WGS) entry which is preliminary data.</text>
</comment>
<evidence type="ECO:0000313" key="2">
    <source>
        <dbReference type="Proteomes" id="UP001159075"/>
    </source>
</evidence>
<keyword evidence="2" id="KW-1185">Reference proteome</keyword>
<dbReference type="Pfam" id="PF10772">
    <property type="entry name" value="Phage_HP1_Orf24"/>
    <property type="match status" value="1"/>
</dbReference>
<dbReference type="RefSeq" id="WP_282678882.1">
    <property type="nucleotide sequence ID" value="NZ_JAOTLW010000001.1"/>
</dbReference>
<name>A0ABT6U8V8_9GAMM</name>
<protein>
    <submittedName>
        <fullName evidence="1">DUF2597 family protein</fullName>
    </submittedName>
</protein>
<gene>
    <name evidence="1" type="ORF">ODY93_01365</name>
</gene>